<protein>
    <recommendedName>
        <fullName evidence="3">DUF1735 domain-containing protein</fullName>
    </recommendedName>
</protein>
<dbReference type="PROSITE" id="PS51257">
    <property type="entry name" value="PROKAR_LIPOPROTEIN"/>
    <property type="match status" value="1"/>
</dbReference>
<dbReference type="Proteomes" id="UP001597508">
    <property type="component" value="Unassembled WGS sequence"/>
</dbReference>
<evidence type="ECO:0000313" key="2">
    <source>
        <dbReference type="Proteomes" id="UP001597508"/>
    </source>
</evidence>
<evidence type="ECO:0000313" key="1">
    <source>
        <dbReference type="EMBL" id="MFD2568600.1"/>
    </source>
</evidence>
<name>A0ABW5LVE4_9FLAO</name>
<comment type="caution">
    <text evidence="1">The sequence shown here is derived from an EMBL/GenBank/DDBJ whole genome shotgun (WGS) entry which is preliminary data.</text>
</comment>
<evidence type="ECO:0008006" key="3">
    <source>
        <dbReference type="Google" id="ProtNLM"/>
    </source>
</evidence>
<organism evidence="1 2">
    <name type="scientific">Pseudotenacibaculum haliotis</name>
    <dbReference type="NCBI Taxonomy" id="1862138"/>
    <lineage>
        <taxon>Bacteria</taxon>
        <taxon>Pseudomonadati</taxon>
        <taxon>Bacteroidota</taxon>
        <taxon>Flavobacteriia</taxon>
        <taxon>Flavobacteriales</taxon>
        <taxon>Flavobacteriaceae</taxon>
        <taxon>Pseudotenacibaculum</taxon>
    </lineage>
</organism>
<accession>A0ABW5LVE4</accession>
<gene>
    <name evidence="1" type="ORF">ACFSRZ_14580</name>
</gene>
<dbReference type="EMBL" id="JBHULH010000012">
    <property type="protein sequence ID" value="MFD2568600.1"/>
    <property type="molecule type" value="Genomic_DNA"/>
</dbReference>
<dbReference type="RefSeq" id="WP_379667309.1">
    <property type="nucleotide sequence ID" value="NZ_JBHULH010000012.1"/>
</dbReference>
<proteinExistence type="predicted"/>
<sequence length="278" mass="29954">MRKLIFRSLVLVGLLALSSCEENENPIFDNVNGQTMLRFVTTSSTLPVEPTGVTSQELTVHVTTVSNQDRTVTLEVDASSTATSDQYSINDIVIPAGEYVGTGSVIGNYANLPASGAVKLVVNITGISGQTAHQEDATYTLTLERFCPLVIADFYGTYTQYRSFNDPGNEQLTGNLVASAGPVANTLLLTDLYAGGRQAVIELDYSNPASPIVTHRSLEFNAVFATFASTGPLYTFALASDQPNNTFNTCNKTISLNFFRTNGTNNYGGEYVVLLEKQ</sequence>
<keyword evidence="2" id="KW-1185">Reference proteome</keyword>
<reference evidence="2" key="1">
    <citation type="journal article" date="2019" name="Int. J. Syst. Evol. Microbiol.">
        <title>The Global Catalogue of Microorganisms (GCM) 10K type strain sequencing project: providing services to taxonomists for standard genome sequencing and annotation.</title>
        <authorList>
            <consortium name="The Broad Institute Genomics Platform"/>
            <consortium name="The Broad Institute Genome Sequencing Center for Infectious Disease"/>
            <person name="Wu L."/>
            <person name="Ma J."/>
        </authorList>
    </citation>
    <scope>NUCLEOTIDE SEQUENCE [LARGE SCALE GENOMIC DNA]</scope>
    <source>
        <strain evidence="2">KCTC 52127</strain>
    </source>
</reference>